<evidence type="ECO:0000313" key="14">
    <source>
        <dbReference type="Proteomes" id="UP001187415"/>
    </source>
</evidence>
<dbReference type="EMBL" id="JAUPFM010000007">
    <property type="protein sequence ID" value="KAK2846506.1"/>
    <property type="molecule type" value="Genomic_DNA"/>
</dbReference>
<dbReference type="InterPro" id="IPR036179">
    <property type="entry name" value="Ig-like_dom_sf"/>
</dbReference>
<dbReference type="PROSITE" id="PS50835">
    <property type="entry name" value="IG_LIKE"/>
    <property type="match status" value="2"/>
</dbReference>
<dbReference type="Gene3D" id="2.60.40.10">
    <property type="entry name" value="Immunoglobulins"/>
    <property type="match status" value="3"/>
</dbReference>
<dbReference type="SUPFAM" id="SSF52200">
    <property type="entry name" value="Toll/Interleukin receptor TIR domain"/>
    <property type="match status" value="1"/>
</dbReference>
<keyword evidence="3" id="KW-0677">Repeat</keyword>
<evidence type="ECO:0000256" key="6">
    <source>
        <dbReference type="ARBA" id="ARBA00023157"/>
    </source>
</evidence>
<evidence type="ECO:0000256" key="8">
    <source>
        <dbReference type="ARBA" id="ARBA00023180"/>
    </source>
</evidence>
<keyword evidence="4 11" id="KW-1133">Transmembrane helix</keyword>
<keyword evidence="8" id="KW-0325">Glycoprotein</keyword>
<dbReference type="InterPro" id="IPR013783">
    <property type="entry name" value="Ig-like_fold"/>
</dbReference>
<feature type="transmembrane region" description="Helical" evidence="11">
    <location>
        <begin position="460"/>
        <end position="485"/>
    </location>
</feature>
<evidence type="ECO:0000259" key="12">
    <source>
        <dbReference type="PROSITE" id="PS50835"/>
    </source>
</evidence>
<evidence type="ECO:0000256" key="9">
    <source>
        <dbReference type="ARBA" id="ARBA00023319"/>
    </source>
</evidence>
<evidence type="ECO:0000256" key="11">
    <source>
        <dbReference type="SAM" id="Phobius"/>
    </source>
</evidence>
<accession>A0AA88SUS9</accession>
<keyword evidence="2" id="KW-0732">Signal</keyword>
<feature type="domain" description="Ig-like" evidence="12">
    <location>
        <begin position="98"/>
        <end position="210"/>
    </location>
</feature>
<evidence type="ECO:0000313" key="13">
    <source>
        <dbReference type="EMBL" id="KAK2846506.1"/>
    </source>
</evidence>
<keyword evidence="14" id="KW-1185">Reference proteome</keyword>
<name>A0AA88SUS9_CHASR</name>
<evidence type="ECO:0000256" key="2">
    <source>
        <dbReference type="ARBA" id="ARBA00022729"/>
    </source>
</evidence>
<dbReference type="Pfam" id="PF18452">
    <property type="entry name" value="Ig_6"/>
    <property type="match status" value="1"/>
</dbReference>
<proteinExistence type="predicted"/>
<dbReference type="GO" id="GO:0016020">
    <property type="term" value="C:membrane"/>
    <property type="evidence" value="ECO:0007669"/>
    <property type="project" value="UniProtKB-SubCell"/>
</dbReference>
<dbReference type="PANTHER" id="PTHR11890:SF20">
    <property type="entry name" value="INTERLEUKIN-1 RECEPTOR ACCESSORY PROTEIN"/>
    <property type="match status" value="1"/>
</dbReference>
<feature type="region of interest" description="Disordered" evidence="10">
    <location>
        <begin position="627"/>
        <end position="678"/>
    </location>
</feature>
<gene>
    <name evidence="13" type="ORF">Q5P01_009505</name>
</gene>
<dbReference type="InterPro" id="IPR015621">
    <property type="entry name" value="IL-1_rcpt_fam"/>
</dbReference>
<feature type="compositionally biased region" description="Basic residues" evidence="10">
    <location>
        <begin position="633"/>
        <end position="642"/>
    </location>
</feature>
<evidence type="ECO:0000256" key="5">
    <source>
        <dbReference type="ARBA" id="ARBA00023136"/>
    </source>
</evidence>
<evidence type="ECO:0000256" key="1">
    <source>
        <dbReference type="ARBA" id="ARBA00004479"/>
    </source>
</evidence>
<organism evidence="13 14">
    <name type="scientific">Channa striata</name>
    <name type="common">Snakehead murrel</name>
    <name type="synonym">Ophicephalus striatus</name>
    <dbReference type="NCBI Taxonomy" id="64152"/>
    <lineage>
        <taxon>Eukaryota</taxon>
        <taxon>Metazoa</taxon>
        <taxon>Chordata</taxon>
        <taxon>Craniata</taxon>
        <taxon>Vertebrata</taxon>
        <taxon>Euteleostomi</taxon>
        <taxon>Actinopterygii</taxon>
        <taxon>Neopterygii</taxon>
        <taxon>Teleostei</taxon>
        <taxon>Neoteleostei</taxon>
        <taxon>Acanthomorphata</taxon>
        <taxon>Anabantaria</taxon>
        <taxon>Anabantiformes</taxon>
        <taxon>Channoidei</taxon>
        <taxon>Channidae</taxon>
        <taxon>Channa</taxon>
    </lineage>
</organism>
<protein>
    <recommendedName>
        <fullName evidence="12">Ig-like domain-containing protein</fullName>
    </recommendedName>
</protein>
<evidence type="ECO:0000256" key="7">
    <source>
        <dbReference type="ARBA" id="ARBA00023170"/>
    </source>
</evidence>
<evidence type="ECO:0000256" key="4">
    <source>
        <dbReference type="ARBA" id="ARBA00022989"/>
    </source>
</evidence>
<dbReference type="AlphaFoldDB" id="A0AA88SUS9"/>
<comment type="subcellular location">
    <subcellularLocation>
        <location evidence="1">Membrane</location>
        <topology evidence="1">Single-pass type I membrane protein</topology>
    </subcellularLocation>
</comment>
<dbReference type="InterPro" id="IPR041416">
    <property type="entry name" value="IL-1RAcP-like_ig"/>
</dbReference>
<keyword evidence="11" id="KW-0812">Transmembrane</keyword>
<keyword evidence="7" id="KW-0675">Receptor</keyword>
<keyword evidence="9" id="KW-0393">Immunoglobulin domain</keyword>
<dbReference type="InterPro" id="IPR035897">
    <property type="entry name" value="Toll_tir_struct_dom_sf"/>
</dbReference>
<keyword evidence="6" id="KW-1015">Disulfide bond</keyword>
<evidence type="ECO:0000256" key="3">
    <source>
        <dbReference type="ARBA" id="ARBA00022737"/>
    </source>
</evidence>
<evidence type="ECO:0000256" key="10">
    <source>
        <dbReference type="SAM" id="MobiDB-lite"/>
    </source>
</evidence>
<dbReference type="SUPFAM" id="SSF48726">
    <property type="entry name" value="Immunoglobulin"/>
    <property type="match status" value="1"/>
</dbReference>
<dbReference type="PANTHER" id="PTHR11890">
    <property type="entry name" value="INTERLEUKIN-1 RECEPTOR FAMILY MEMBER"/>
    <property type="match status" value="1"/>
</dbReference>
<feature type="region of interest" description="Disordered" evidence="10">
    <location>
        <begin position="703"/>
        <end position="764"/>
    </location>
</feature>
<sequence>MAPSPVRFRSFGSVQPNPAEPDRTRPLTVQNRSRESCESGPERDRGTRSAHGPGTAPQSAPPTHIPARRRGLGPDLLPMASFICSLLFLFTVAVETSPVVSQSSDPTEPMCYDWGESNEGGVSVMEGESGWLSCPLFSHPSVYNYNSTQNAGHNLFWYRLPEGHDLEQPITYSSRLSKDRERLWLQPTIVADSGLYICMLRNKSSCSKIGMHLKVWRREDAVPGFDCLPLGTVANSHVVIGLQEGKILHCPDLQDAAKMADSEPTVTWYHAFGSGPRCVQFPIWNTDRQQEGAVLHVYDMLDHYQGLYVCTIHYLRRGKALNFSRSINVTAVYPSSLPKEPSILRPTKDYVFTVKQDTEVHLVCSGLFPYLNSSGDIWWTVDGTTVDKLADHRFSKINRLVKYDYGDRIEESKLVIQDFQAEDLKKEFNCSVKNEKGFETRRAQLVEEVSLPSVELGCGLGVTLFLMLLLFVVYHIFWLELLLLYRSWFGTDERHTDLSETVLNLMQRSRRLLFVLSPDSVAEKSFSLLECRLALYLQHGHLASIITVVYRSVSKLACVEVARLRQAAATTVLWRGIQSEPLRSRFWLRLRLALPVRPLALGRRLIDSTSSHSDLAALALQRVQSIQNQNRRERAHRGHRNRQASASQSSRDWQAPPTGRGRRKRGGTCRKEGSHHSRTCSVCTGFVEQVEASGVELSVETGMQQTTPDGSRIQPKSVPDPVHDTNSAPTPTPEQDSEPEPASLHPAPVSELMIHRHNTTSSSR</sequence>
<dbReference type="Gene3D" id="3.40.50.10140">
    <property type="entry name" value="Toll/interleukin-1 receptor homology (TIR) domain"/>
    <property type="match status" value="1"/>
</dbReference>
<dbReference type="InterPro" id="IPR007110">
    <property type="entry name" value="Ig-like_dom"/>
</dbReference>
<feature type="domain" description="Ig-like" evidence="12">
    <location>
        <begin position="341"/>
        <end position="446"/>
    </location>
</feature>
<reference evidence="13" key="1">
    <citation type="submission" date="2023-07" db="EMBL/GenBank/DDBJ databases">
        <title>Chromosome-level Genome Assembly of Striped Snakehead (Channa striata).</title>
        <authorList>
            <person name="Liu H."/>
        </authorList>
    </citation>
    <scope>NUCLEOTIDE SEQUENCE</scope>
    <source>
        <strain evidence="13">Gz</strain>
        <tissue evidence="13">Muscle</tissue>
    </source>
</reference>
<feature type="compositionally biased region" description="Basic and acidic residues" evidence="10">
    <location>
        <begin position="32"/>
        <end position="47"/>
    </location>
</feature>
<dbReference type="Proteomes" id="UP001187415">
    <property type="component" value="Unassembled WGS sequence"/>
</dbReference>
<dbReference type="InterPro" id="IPR003599">
    <property type="entry name" value="Ig_sub"/>
</dbReference>
<keyword evidence="5 11" id="KW-0472">Membrane</keyword>
<dbReference type="SMART" id="SM00409">
    <property type="entry name" value="IG"/>
    <property type="match status" value="3"/>
</dbReference>
<comment type="caution">
    <text evidence="13">The sequence shown here is derived from an EMBL/GenBank/DDBJ whole genome shotgun (WGS) entry which is preliminary data.</text>
</comment>
<feature type="region of interest" description="Disordered" evidence="10">
    <location>
        <begin position="1"/>
        <end position="71"/>
    </location>
</feature>